<keyword evidence="3" id="KW-1185">Reference proteome</keyword>
<keyword evidence="2" id="KW-0812">Transmembrane</keyword>
<sequence>MTRAALIKLFILILLAFIICLPEFFTSHRVRVNFHCVTFDPCGDQEVTTQCDPGLTPAEQNSNRSGEGKPVCNTRTTGPGVNWLLCDTETDLPALRGNASLSGRRVAISVLSEGGNVTLYGLLTDEKKEMEEEERKEEERIEEGQGFIYCCLRTPSLSIPTNHSQCLLHLHAHGTNQTAVKSDLPWTRPPRSEWLCVFSVAWLVLVVVVVLTVFTTVLGLIYRRTRCCPKEPRVYPVSVFQTRGFNMDLPHVSVSLHHSSELLLCGYRTTHWTGLLSPIHEENTAEEEPHQGYYGNETALHHRGHPLPSSLSPEEL</sequence>
<evidence type="ECO:0000313" key="4">
    <source>
        <dbReference type="RefSeq" id="XP_045569890.1"/>
    </source>
</evidence>
<evidence type="ECO:0000256" key="1">
    <source>
        <dbReference type="SAM" id="MobiDB-lite"/>
    </source>
</evidence>
<protein>
    <submittedName>
        <fullName evidence="4">Uncharacterized protein isoform X1</fullName>
    </submittedName>
</protein>
<feature type="transmembrane region" description="Helical" evidence="2">
    <location>
        <begin position="194"/>
        <end position="222"/>
    </location>
</feature>
<dbReference type="Proteomes" id="UP001652741">
    <property type="component" value="Unplaced"/>
</dbReference>
<feature type="region of interest" description="Disordered" evidence="1">
    <location>
        <begin position="54"/>
        <end position="74"/>
    </location>
</feature>
<organism evidence="3 4">
    <name type="scientific">Salmo salar</name>
    <name type="common">Atlantic salmon</name>
    <dbReference type="NCBI Taxonomy" id="8030"/>
    <lineage>
        <taxon>Eukaryota</taxon>
        <taxon>Metazoa</taxon>
        <taxon>Chordata</taxon>
        <taxon>Craniata</taxon>
        <taxon>Vertebrata</taxon>
        <taxon>Euteleostomi</taxon>
        <taxon>Actinopterygii</taxon>
        <taxon>Neopterygii</taxon>
        <taxon>Teleostei</taxon>
        <taxon>Protacanthopterygii</taxon>
        <taxon>Salmoniformes</taxon>
        <taxon>Salmonidae</taxon>
        <taxon>Salmoninae</taxon>
        <taxon>Salmo</taxon>
    </lineage>
</organism>
<keyword evidence="2" id="KW-0472">Membrane</keyword>
<name>A0ABM3EFN7_SALSA</name>
<dbReference type="RefSeq" id="XP_045569890.1">
    <property type="nucleotide sequence ID" value="XM_045713934.1"/>
</dbReference>
<dbReference type="GeneID" id="106595868"/>
<gene>
    <name evidence="4" type="primary">LOC106595868</name>
</gene>
<reference evidence="4" key="1">
    <citation type="submission" date="2025-08" db="UniProtKB">
        <authorList>
            <consortium name="RefSeq"/>
        </authorList>
    </citation>
    <scope>IDENTIFICATION</scope>
</reference>
<keyword evidence="2" id="KW-1133">Transmembrane helix</keyword>
<feature type="transmembrane region" description="Helical" evidence="2">
    <location>
        <begin position="6"/>
        <end position="25"/>
    </location>
</feature>
<evidence type="ECO:0000256" key="2">
    <source>
        <dbReference type="SAM" id="Phobius"/>
    </source>
</evidence>
<proteinExistence type="predicted"/>
<accession>A0ABM3EFN7</accession>
<evidence type="ECO:0000313" key="3">
    <source>
        <dbReference type="Proteomes" id="UP001652741"/>
    </source>
</evidence>